<dbReference type="Gene3D" id="3.20.20.80">
    <property type="entry name" value="Glycosidases"/>
    <property type="match status" value="1"/>
</dbReference>
<protein>
    <recommendedName>
        <fullName evidence="3">DUF1906 domain-containing protein</fullName>
    </recommendedName>
</protein>
<dbReference type="Proteomes" id="UP001304769">
    <property type="component" value="Unassembled WGS sequence"/>
</dbReference>
<sequence length="292" mass="30494">MTLKVGDYAKDSGRAPDFGDDDAVILNCTPQNYNFRFQLAKAVSEGRLIGYYTWPFAYGGNGTQDGANCAAALANCPHGPVFWDVEQGSYGGANPVTEGLAFIRAVQAAGRGAHDYIMGSLVAGYDFSSHVQAGAGLWVAQYNAALTVNLGAWSQVGPIGWQWGGTGTAPGGGDASTFFLDRADWAAISVPPGVNPDSGNVTPIGGFMALSDSEQTELLAHARNINNETDALVQRTNDLAEVVENVRKLVYGQADLAAMVQNLTPAQVAAAIPADIAKAVADELAKRLAATP</sequence>
<organism evidence="1 2">
    <name type="scientific">Sinomonas terricola</name>
    <dbReference type="NCBI Taxonomy" id="3110330"/>
    <lineage>
        <taxon>Bacteria</taxon>
        <taxon>Bacillati</taxon>
        <taxon>Actinomycetota</taxon>
        <taxon>Actinomycetes</taxon>
        <taxon>Micrococcales</taxon>
        <taxon>Micrococcaceae</taxon>
        <taxon>Sinomonas</taxon>
    </lineage>
</organism>
<proteinExistence type="predicted"/>
<evidence type="ECO:0008006" key="3">
    <source>
        <dbReference type="Google" id="ProtNLM"/>
    </source>
</evidence>
<dbReference type="SUPFAM" id="SSF51445">
    <property type="entry name" value="(Trans)glycosidases"/>
    <property type="match status" value="1"/>
</dbReference>
<dbReference type="RefSeq" id="WP_323277084.1">
    <property type="nucleotide sequence ID" value="NZ_JAYGGQ010000001.1"/>
</dbReference>
<evidence type="ECO:0000313" key="2">
    <source>
        <dbReference type="Proteomes" id="UP001304769"/>
    </source>
</evidence>
<gene>
    <name evidence="1" type="ORF">SPF06_01120</name>
</gene>
<reference evidence="1 2" key="1">
    <citation type="submission" date="2023-12" db="EMBL/GenBank/DDBJ databases">
        <title>Sinomonas terricola sp. nov, isolated from litchi orchard soil in Guangdong, PR China.</title>
        <authorList>
            <person name="Jiaxin W."/>
            <person name="Yang Z."/>
            <person name="Honghui Z."/>
        </authorList>
    </citation>
    <scope>NUCLEOTIDE SEQUENCE [LARGE SCALE GENOMIC DNA]</scope>
    <source>
        <strain evidence="1 2">JGH33</strain>
    </source>
</reference>
<accession>A0ABU5T1A6</accession>
<comment type="caution">
    <text evidence="1">The sequence shown here is derived from an EMBL/GenBank/DDBJ whole genome shotgun (WGS) entry which is preliminary data.</text>
</comment>
<dbReference type="EMBL" id="JAYGGQ010000001">
    <property type="protein sequence ID" value="MEA5453312.1"/>
    <property type="molecule type" value="Genomic_DNA"/>
</dbReference>
<keyword evidence="2" id="KW-1185">Reference proteome</keyword>
<name>A0ABU5T1A6_9MICC</name>
<evidence type="ECO:0000313" key="1">
    <source>
        <dbReference type="EMBL" id="MEA5453312.1"/>
    </source>
</evidence>
<dbReference type="InterPro" id="IPR017853">
    <property type="entry name" value="GH"/>
</dbReference>